<evidence type="ECO:0000313" key="2">
    <source>
        <dbReference type="EMBL" id="KAG6454242.1"/>
    </source>
</evidence>
<dbReference type="Pfam" id="PF14008">
    <property type="entry name" value="Metallophos_C"/>
    <property type="match status" value="1"/>
</dbReference>
<dbReference type="InterPro" id="IPR025733">
    <property type="entry name" value="PAPs_C"/>
</dbReference>
<dbReference type="PANTHER" id="PTHR45867">
    <property type="entry name" value="PURPLE ACID PHOSPHATASE"/>
    <property type="match status" value="1"/>
</dbReference>
<gene>
    <name evidence="2" type="ORF">O3G_MSEX008593</name>
</gene>
<protein>
    <recommendedName>
        <fullName evidence="1">Purple acid phosphatase C-terminal domain-containing protein</fullName>
    </recommendedName>
</protein>
<feature type="domain" description="Purple acid phosphatase C-terminal" evidence="1">
    <location>
        <begin position="8"/>
        <end position="46"/>
    </location>
</feature>
<evidence type="ECO:0000259" key="1">
    <source>
        <dbReference type="Pfam" id="PF14008"/>
    </source>
</evidence>
<dbReference type="AlphaFoldDB" id="A0A921ZA45"/>
<dbReference type="EMBL" id="JH668462">
    <property type="protein sequence ID" value="KAG6454242.1"/>
    <property type="molecule type" value="Genomic_DNA"/>
</dbReference>
<comment type="caution">
    <text evidence="2">The sequence shown here is derived from an EMBL/GenBank/DDBJ whole genome shotgun (WGS) entry which is preliminary data.</text>
</comment>
<reference evidence="2" key="1">
    <citation type="journal article" date="2016" name="Insect Biochem. Mol. Biol.">
        <title>Multifaceted biological insights from a draft genome sequence of the tobacco hornworm moth, Manduca sexta.</title>
        <authorList>
            <person name="Kanost M.R."/>
            <person name="Arrese E.L."/>
            <person name="Cao X."/>
            <person name="Chen Y.R."/>
            <person name="Chellapilla S."/>
            <person name="Goldsmith M.R."/>
            <person name="Grosse-Wilde E."/>
            <person name="Heckel D.G."/>
            <person name="Herndon N."/>
            <person name="Jiang H."/>
            <person name="Papanicolaou A."/>
            <person name="Qu J."/>
            <person name="Soulages J.L."/>
            <person name="Vogel H."/>
            <person name="Walters J."/>
            <person name="Waterhouse R.M."/>
            <person name="Ahn S.J."/>
            <person name="Almeida F.C."/>
            <person name="An C."/>
            <person name="Aqrawi P."/>
            <person name="Bretschneider A."/>
            <person name="Bryant W.B."/>
            <person name="Bucks S."/>
            <person name="Chao H."/>
            <person name="Chevignon G."/>
            <person name="Christen J.M."/>
            <person name="Clarke D.F."/>
            <person name="Dittmer N.T."/>
            <person name="Ferguson L.C.F."/>
            <person name="Garavelou S."/>
            <person name="Gordon K.H.J."/>
            <person name="Gunaratna R.T."/>
            <person name="Han Y."/>
            <person name="Hauser F."/>
            <person name="He Y."/>
            <person name="Heidel-Fischer H."/>
            <person name="Hirsh A."/>
            <person name="Hu Y."/>
            <person name="Jiang H."/>
            <person name="Kalra D."/>
            <person name="Klinner C."/>
            <person name="Konig C."/>
            <person name="Kovar C."/>
            <person name="Kroll A.R."/>
            <person name="Kuwar S.S."/>
            <person name="Lee S.L."/>
            <person name="Lehman R."/>
            <person name="Li K."/>
            <person name="Li Z."/>
            <person name="Liang H."/>
            <person name="Lovelace S."/>
            <person name="Lu Z."/>
            <person name="Mansfield J.H."/>
            <person name="McCulloch K.J."/>
            <person name="Mathew T."/>
            <person name="Morton B."/>
            <person name="Muzny D.M."/>
            <person name="Neunemann D."/>
            <person name="Ongeri F."/>
            <person name="Pauchet Y."/>
            <person name="Pu L.L."/>
            <person name="Pyrousis I."/>
            <person name="Rao X.J."/>
            <person name="Redding A."/>
            <person name="Roesel C."/>
            <person name="Sanchez-Gracia A."/>
            <person name="Schaack S."/>
            <person name="Shukla A."/>
            <person name="Tetreau G."/>
            <person name="Wang Y."/>
            <person name="Xiong G.H."/>
            <person name="Traut W."/>
            <person name="Walsh T.K."/>
            <person name="Worley K.C."/>
            <person name="Wu D."/>
            <person name="Wu W."/>
            <person name="Wu Y.Q."/>
            <person name="Zhang X."/>
            <person name="Zou Z."/>
            <person name="Zucker H."/>
            <person name="Briscoe A.D."/>
            <person name="Burmester T."/>
            <person name="Clem R.J."/>
            <person name="Feyereisen R."/>
            <person name="Grimmelikhuijzen C.J.P."/>
            <person name="Hamodrakas S.J."/>
            <person name="Hansson B.S."/>
            <person name="Huguet E."/>
            <person name="Jermiin L.S."/>
            <person name="Lan Q."/>
            <person name="Lehman H.K."/>
            <person name="Lorenzen M."/>
            <person name="Merzendorfer H."/>
            <person name="Michalopoulos I."/>
            <person name="Morton D.B."/>
            <person name="Muthukrishnan S."/>
            <person name="Oakeshott J.G."/>
            <person name="Palmer W."/>
            <person name="Park Y."/>
            <person name="Passarelli A.L."/>
            <person name="Rozas J."/>
            <person name="Schwartz L.M."/>
            <person name="Smith W."/>
            <person name="Southgate A."/>
            <person name="Vilcinskas A."/>
            <person name="Vogt R."/>
            <person name="Wang P."/>
            <person name="Werren J."/>
            <person name="Yu X.Q."/>
            <person name="Zhou J.J."/>
            <person name="Brown S.J."/>
            <person name="Scherer S.E."/>
            <person name="Richards S."/>
            <person name="Blissard G.W."/>
        </authorList>
    </citation>
    <scope>NUCLEOTIDE SEQUENCE</scope>
</reference>
<dbReference type="PANTHER" id="PTHR45867:SF3">
    <property type="entry name" value="ACID PHOSPHATASE TYPE 7"/>
    <property type="match status" value="1"/>
</dbReference>
<dbReference type="Proteomes" id="UP000791440">
    <property type="component" value="Unassembled WGS sequence"/>
</dbReference>
<reference evidence="2" key="2">
    <citation type="submission" date="2020-12" db="EMBL/GenBank/DDBJ databases">
        <authorList>
            <person name="Kanost M."/>
        </authorList>
    </citation>
    <scope>NUCLEOTIDE SEQUENCE</scope>
</reference>
<proteinExistence type="predicted"/>
<evidence type="ECO:0000313" key="3">
    <source>
        <dbReference type="Proteomes" id="UP000791440"/>
    </source>
</evidence>
<sequence length="60" mass="7069">MRIHNPFKWSAYRSQDFGYTKFKAYNNTHINIEQVSVDVNGDVIDSFWLIKNKNNTFAAL</sequence>
<name>A0A921ZA45_MANSE</name>
<keyword evidence="3" id="KW-1185">Reference proteome</keyword>
<accession>A0A921ZA45</accession>
<organism evidence="2 3">
    <name type="scientific">Manduca sexta</name>
    <name type="common">Tobacco hawkmoth</name>
    <name type="synonym">Tobacco hornworm</name>
    <dbReference type="NCBI Taxonomy" id="7130"/>
    <lineage>
        <taxon>Eukaryota</taxon>
        <taxon>Metazoa</taxon>
        <taxon>Ecdysozoa</taxon>
        <taxon>Arthropoda</taxon>
        <taxon>Hexapoda</taxon>
        <taxon>Insecta</taxon>
        <taxon>Pterygota</taxon>
        <taxon>Neoptera</taxon>
        <taxon>Endopterygota</taxon>
        <taxon>Lepidoptera</taxon>
        <taxon>Glossata</taxon>
        <taxon>Ditrysia</taxon>
        <taxon>Bombycoidea</taxon>
        <taxon>Sphingidae</taxon>
        <taxon>Sphinginae</taxon>
        <taxon>Sphingini</taxon>
        <taxon>Manduca</taxon>
    </lineage>
</organism>